<dbReference type="Proteomes" id="UP000602510">
    <property type="component" value="Unassembled WGS sequence"/>
</dbReference>
<dbReference type="AlphaFoldDB" id="A0A833W4U3"/>
<reference evidence="1" key="1">
    <citation type="submission" date="2020-04" db="EMBL/GenBank/DDBJ databases">
        <title>Hybrid Assembly of Korean Phytophthora infestans isolates.</title>
        <authorList>
            <person name="Prokchorchik M."/>
            <person name="Lee Y."/>
            <person name="Seo J."/>
            <person name="Cho J.-H."/>
            <person name="Park Y.-E."/>
            <person name="Jang D.-C."/>
            <person name="Im J.-S."/>
            <person name="Choi J.-G."/>
            <person name="Park H.-J."/>
            <person name="Lee G.-B."/>
            <person name="Lee Y.-G."/>
            <person name="Hong S.-Y."/>
            <person name="Cho K."/>
            <person name="Sohn K.H."/>
        </authorList>
    </citation>
    <scope>NUCLEOTIDE SEQUENCE</scope>
    <source>
        <strain evidence="1">KR_1_A1</strain>
    </source>
</reference>
<sequence length="159" mass="17828">MGTDAAVKAQLHVRIAVIRPNALLWPQKGEDFTPSYFVVVFPYPLRLDPLAERTGEGNLVLTDTGRYFRIRPEEAGLYEHCCATKWGYTTQEAVARGNQAVRQATTGRGFPQVGLNSMLFVAIAGLSHSRRLLNQLEHGYRSLRLGQRGSPYLEVRRSL</sequence>
<protein>
    <submittedName>
        <fullName evidence="1">Uncharacterized protein</fullName>
    </submittedName>
</protein>
<dbReference type="EMBL" id="WSZM01000741">
    <property type="protein sequence ID" value="KAF4029868.1"/>
    <property type="molecule type" value="Genomic_DNA"/>
</dbReference>
<evidence type="ECO:0000313" key="2">
    <source>
        <dbReference type="Proteomes" id="UP000602510"/>
    </source>
</evidence>
<accession>A0A833W4U3</accession>
<organism evidence="1 2">
    <name type="scientific">Phytophthora infestans</name>
    <name type="common">Potato late blight agent</name>
    <name type="synonym">Botrytis infestans</name>
    <dbReference type="NCBI Taxonomy" id="4787"/>
    <lineage>
        <taxon>Eukaryota</taxon>
        <taxon>Sar</taxon>
        <taxon>Stramenopiles</taxon>
        <taxon>Oomycota</taxon>
        <taxon>Peronosporomycetes</taxon>
        <taxon>Peronosporales</taxon>
        <taxon>Peronosporaceae</taxon>
        <taxon>Phytophthora</taxon>
    </lineage>
</organism>
<name>A0A833W4U3_PHYIN</name>
<proteinExistence type="predicted"/>
<evidence type="ECO:0000313" key="1">
    <source>
        <dbReference type="EMBL" id="KAF4029868.1"/>
    </source>
</evidence>
<comment type="caution">
    <text evidence="1">The sequence shown here is derived from an EMBL/GenBank/DDBJ whole genome shotgun (WGS) entry which is preliminary data.</text>
</comment>
<keyword evidence="2" id="KW-1185">Reference proteome</keyword>
<gene>
    <name evidence="1" type="ORF">GN244_ATG18378</name>
</gene>